<protein>
    <submittedName>
        <fullName evidence="2">Uncharacterized protein</fullName>
    </submittedName>
</protein>
<feature type="region of interest" description="Disordered" evidence="1">
    <location>
        <begin position="1"/>
        <end position="38"/>
    </location>
</feature>
<keyword evidence="3" id="KW-1185">Reference proteome</keyword>
<accession>A0A4S8MVV8</accession>
<dbReference type="AlphaFoldDB" id="A0A4S8MVV8"/>
<dbReference type="Proteomes" id="UP000297245">
    <property type="component" value="Unassembled WGS sequence"/>
</dbReference>
<organism evidence="2 3">
    <name type="scientific">Dendrothele bispora (strain CBS 962.96)</name>
    <dbReference type="NCBI Taxonomy" id="1314807"/>
    <lineage>
        <taxon>Eukaryota</taxon>
        <taxon>Fungi</taxon>
        <taxon>Dikarya</taxon>
        <taxon>Basidiomycota</taxon>
        <taxon>Agaricomycotina</taxon>
        <taxon>Agaricomycetes</taxon>
        <taxon>Agaricomycetidae</taxon>
        <taxon>Agaricales</taxon>
        <taxon>Agaricales incertae sedis</taxon>
        <taxon>Dendrothele</taxon>
    </lineage>
</organism>
<name>A0A4S8MVV8_DENBC</name>
<evidence type="ECO:0000313" key="3">
    <source>
        <dbReference type="Proteomes" id="UP000297245"/>
    </source>
</evidence>
<feature type="compositionally biased region" description="Polar residues" evidence="1">
    <location>
        <begin position="20"/>
        <end position="32"/>
    </location>
</feature>
<dbReference type="EMBL" id="ML179039">
    <property type="protein sequence ID" value="THV07151.1"/>
    <property type="molecule type" value="Genomic_DNA"/>
</dbReference>
<sequence length="120" mass="13262">MDNPRNNHNPVAVTGFRGIENQNQDSPGNNSILGKRIDNAPGNNCNAVTNFGSTESQIQNPPSQQSQFFGHASNNNFGNGIISNAGRDVNNYYNDTLKDRLGPENQNQDSPGRWREINYL</sequence>
<proteinExistence type="predicted"/>
<reference evidence="2 3" key="1">
    <citation type="journal article" date="2019" name="Nat. Ecol. Evol.">
        <title>Megaphylogeny resolves global patterns of mushroom evolution.</title>
        <authorList>
            <person name="Varga T."/>
            <person name="Krizsan K."/>
            <person name="Foldi C."/>
            <person name="Dima B."/>
            <person name="Sanchez-Garcia M."/>
            <person name="Sanchez-Ramirez S."/>
            <person name="Szollosi G.J."/>
            <person name="Szarkandi J.G."/>
            <person name="Papp V."/>
            <person name="Albert L."/>
            <person name="Andreopoulos W."/>
            <person name="Angelini C."/>
            <person name="Antonin V."/>
            <person name="Barry K.W."/>
            <person name="Bougher N.L."/>
            <person name="Buchanan P."/>
            <person name="Buyck B."/>
            <person name="Bense V."/>
            <person name="Catcheside P."/>
            <person name="Chovatia M."/>
            <person name="Cooper J."/>
            <person name="Damon W."/>
            <person name="Desjardin D."/>
            <person name="Finy P."/>
            <person name="Geml J."/>
            <person name="Haridas S."/>
            <person name="Hughes K."/>
            <person name="Justo A."/>
            <person name="Karasinski D."/>
            <person name="Kautmanova I."/>
            <person name="Kiss B."/>
            <person name="Kocsube S."/>
            <person name="Kotiranta H."/>
            <person name="LaButti K.M."/>
            <person name="Lechner B.E."/>
            <person name="Liimatainen K."/>
            <person name="Lipzen A."/>
            <person name="Lukacs Z."/>
            <person name="Mihaltcheva S."/>
            <person name="Morgado L.N."/>
            <person name="Niskanen T."/>
            <person name="Noordeloos M.E."/>
            <person name="Ohm R.A."/>
            <person name="Ortiz-Santana B."/>
            <person name="Ovrebo C."/>
            <person name="Racz N."/>
            <person name="Riley R."/>
            <person name="Savchenko A."/>
            <person name="Shiryaev A."/>
            <person name="Soop K."/>
            <person name="Spirin V."/>
            <person name="Szebenyi C."/>
            <person name="Tomsovsky M."/>
            <person name="Tulloss R.E."/>
            <person name="Uehling J."/>
            <person name="Grigoriev I.V."/>
            <person name="Vagvolgyi C."/>
            <person name="Papp T."/>
            <person name="Martin F.M."/>
            <person name="Miettinen O."/>
            <person name="Hibbett D.S."/>
            <person name="Nagy L.G."/>
        </authorList>
    </citation>
    <scope>NUCLEOTIDE SEQUENCE [LARGE SCALE GENOMIC DNA]</scope>
    <source>
        <strain evidence="2 3">CBS 962.96</strain>
    </source>
</reference>
<gene>
    <name evidence="2" type="ORF">K435DRAFT_788913</name>
</gene>
<evidence type="ECO:0000256" key="1">
    <source>
        <dbReference type="SAM" id="MobiDB-lite"/>
    </source>
</evidence>
<evidence type="ECO:0000313" key="2">
    <source>
        <dbReference type="EMBL" id="THV07151.1"/>
    </source>
</evidence>